<dbReference type="InterPro" id="IPR036942">
    <property type="entry name" value="Beta-barrel_TonB_sf"/>
</dbReference>
<keyword evidence="20" id="KW-1185">Reference proteome</keyword>
<evidence type="ECO:0000256" key="8">
    <source>
        <dbReference type="ARBA" id="ARBA00023065"/>
    </source>
</evidence>
<dbReference type="PROSITE" id="PS52016">
    <property type="entry name" value="TONB_DEPENDENT_REC_3"/>
    <property type="match status" value="1"/>
</dbReference>
<evidence type="ECO:0000256" key="3">
    <source>
        <dbReference type="ARBA" id="ARBA00022452"/>
    </source>
</evidence>
<keyword evidence="7" id="KW-0408">Iron</keyword>
<accession>A0ABY3XEM4</accession>
<reference evidence="19 20" key="1">
    <citation type="submission" date="2022-03" db="EMBL/GenBank/DDBJ databases">
        <title>Complete genome sequence of Lysobacter capsici VKM B-2533 and Lysobacter gummosus 10.1.1, promising sources of lytic agents.</title>
        <authorList>
            <person name="Tarlachkov S.V."/>
            <person name="Kudryakova I.V."/>
            <person name="Afoshin A.S."/>
            <person name="Leontyevskaya E.A."/>
            <person name="Leontyevskaya N.V."/>
        </authorList>
    </citation>
    <scope>NUCLEOTIDE SEQUENCE [LARGE SCALE GENOMIC DNA]</scope>
    <source>
        <strain evidence="19 20">10.1.1</strain>
    </source>
</reference>
<dbReference type="Gene3D" id="2.170.130.10">
    <property type="entry name" value="TonB-dependent receptor, plug domain"/>
    <property type="match status" value="1"/>
</dbReference>
<feature type="region of interest" description="Disordered" evidence="15">
    <location>
        <begin position="28"/>
        <end position="55"/>
    </location>
</feature>
<keyword evidence="3 12" id="KW-1134">Transmembrane beta strand</keyword>
<evidence type="ECO:0000256" key="13">
    <source>
        <dbReference type="PROSITE-ProRule" id="PRU10143"/>
    </source>
</evidence>
<evidence type="ECO:0000256" key="2">
    <source>
        <dbReference type="ARBA" id="ARBA00022448"/>
    </source>
</evidence>
<keyword evidence="6 16" id="KW-0732">Signal</keyword>
<sequence length="816" mass="89229">MAYRLHALYGAILVVLVSSTDALAGAADQPQAAGPAQPQTPAAAAPQESAPKTLDSVVVTGTKRETPLQKTPVAISALNAETLEKERVMTVQDLTKLVPSMQATRQGDHDVITMTLRGIGNDQAKTEYADPEVAIFVDGVYSPRAEAAAGLLLDVASAEVLRGPQGTLWGRNSTVGAVNFRTATPEIGSYFGNAQLSVGNYNAIGARAVVNLPISDTFAMRVAVAQEQHDGYVDYQDPVGQIPSSDAQRAAYAAAGGNPATFRPINPNQYVTGGDKYSAQNQAAARVSALWQPNDAFSWNLALEYFRDRGTPSMNLMQRPRAGQDFWSALIDTAPYIERDSYALRSRMDWDINDGLRLSYIAGFSRFDGRSTYDQDSGVLVPTCFACGPAQFQEDRTTDSEYKTTSHEFNLSSTGERTVDWIVGLYYAAEKNSIRFDIPIFNGTQDGTVAWQGSFIQPKETVDSYAAFGQATWNVNDNWRLTAGARYTDDKKRNVGGRGWGWAYDPNVPQVPISPGTYPSPQNGFNVSTVNDGEYGHSQVTWLARTDFDVGEKGLLYASVSTGYKSGGLQDGGATYKHEELTNYEVGGKFSFLEGRLTWNSAIYYMDFKNFQLSAPVTFPDGNRGLGFSNVKDSTKVWGYESELSALIGENDRVNLTVSGIPKKDLGSLLYAGSNDYQGLPACPPESGISNCTNVTGNELPHAPDFALTLIWEHEFRLGNGGTLTPRVTGHYETETWLSVFNLGNEDKQDAYARGDVSLRYEEPQRRWWAGLYVQNVTDEETRTAAGRFSPGPGQYLWVSQYLPPRTYGVNFGLQF</sequence>
<evidence type="ECO:0000259" key="18">
    <source>
        <dbReference type="Pfam" id="PF07715"/>
    </source>
</evidence>
<dbReference type="EMBL" id="CP093547">
    <property type="protein sequence ID" value="UNP29123.1"/>
    <property type="molecule type" value="Genomic_DNA"/>
</dbReference>
<keyword evidence="19" id="KW-0675">Receptor</keyword>
<dbReference type="PROSITE" id="PS00430">
    <property type="entry name" value="TONB_DEPENDENT_REC_1"/>
    <property type="match status" value="1"/>
</dbReference>
<keyword evidence="8" id="KW-0406">Ion transport</keyword>
<evidence type="ECO:0000313" key="20">
    <source>
        <dbReference type="Proteomes" id="UP000829194"/>
    </source>
</evidence>
<evidence type="ECO:0000256" key="4">
    <source>
        <dbReference type="ARBA" id="ARBA00022496"/>
    </source>
</evidence>
<gene>
    <name evidence="19" type="ORF">MOV92_22060</name>
</gene>
<evidence type="ECO:0000256" key="11">
    <source>
        <dbReference type="ARBA" id="ARBA00023237"/>
    </source>
</evidence>
<dbReference type="RefSeq" id="WP_057944631.1">
    <property type="nucleotide sequence ID" value="NZ_CP011131.1"/>
</dbReference>
<comment type="similarity">
    <text evidence="12 14">Belongs to the TonB-dependent receptor family.</text>
</comment>
<feature type="compositionally biased region" description="Low complexity" evidence="15">
    <location>
        <begin position="28"/>
        <end position="51"/>
    </location>
</feature>
<feature type="signal peptide" evidence="16">
    <location>
        <begin position="1"/>
        <end position="26"/>
    </location>
</feature>
<name>A0ABY3XEM4_9GAMM</name>
<evidence type="ECO:0000256" key="7">
    <source>
        <dbReference type="ARBA" id="ARBA00023004"/>
    </source>
</evidence>
<feature type="domain" description="TonB-dependent receptor-like beta-barrel" evidence="17">
    <location>
        <begin position="291"/>
        <end position="777"/>
    </location>
</feature>
<dbReference type="InterPro" id="IPR039426">
    <property type="entry name" value="TonB-dep_rcpt-like"/>
</dbReference>
<keyword evidence="4" id="KW-0410">Iron transport</keyword>
<evidence type="ECO:0000256" key="10">
    <source>
        <dbReference type="ARBA" id="ARBA00023136"/>
    </source>
</evidence>
<dbReference type="InterPro" id="IPR010916">
    <property type="entry name" value="TonB_box_CS"/>
</dbReference>
<evidence type="ECO:0000256" key="12">
    <source>
        <dbReference type="PROSITE-ProRule" id="PRU01360"/>
    </source>
</evidence>
<evidence type="ECO:0000256" key="6">
    <source>
        <dbReference type="ARBA" id="ARBA00022729"/>
    </source>
</evidence>
<feature type="chain" id="PRO_5047350615" evidence="16">
    <location>
        <begin position="27"/>
        <end position="816"/>
    </location>
</feature>
<dbReference type="InterPro" id="IPR000531">
    <property type="entry name" value="Beta-barrel_TonB"/>
</dbReference>
<feature type="domain" description="TonB-dependent receptor plug" evidence="18">
    <location>
        <begin position="68"/>
        <end position="176"/>
    </location>
</feature>
<evidence type="ECO:0000259" key="17">
    <source>
        <dbReference type="Pfam" id="PF00593"/>
    </source>
</evidence>
<dbReference type="InterPro" id="IPR012910">
    <property type="entry name" value="Plug_dom"/>
</dbReference>
<dbReference type="PANTHER" id="PTHR32552:SF81">
    <property type="entry name" value="TONB-DEPENDENT OUTER MEMBRANE RECEPTOR"/>
    <property type="match status" value="1"/>
</dbReference>
<protein>
    <submittedName>
        <fullName evidence="19">TonB-dependent receptor</fullName>
    </submittedName>
</protein>
<dbReference type="Proteomes" id="UP000829194">
    <property type="component" value="Chromosome"/>
</dbReference>
<evidence type="ECO:0000256" key="16">
    <source>
        <dbReference type="SAM" id="SignalP"/>
    </source>
</evidence>
<evidence type="ECO:0000256" key="9">
    <source>
        <dbReference type="ARBA" id="ARBA00023077"/>
    </source>
</evidence>
<evidence type="ECO:0000256" key="14">
    <source>
        <dbReference type="RuleBase" id="RU003357"/>
    </source>
</evidence>
<dbReference type="Gene3D" id="2.40.170.20">
    <property type="entry name" value="TonB-dependent receptor, beta-barrel domain"/>
    <property type="match status" value="1"/>
</dbReference>
<evidence type="ECO:0000256" key="15">
    <source>
        <dbReference type="SAM" id="MobiDB-lite"/>
    </source>
</evidence>
<keyword evidence="5 12" id="KW-0812">Transmembrane</keyword>
<keyword evidence="10 12" id="KW-0472">Membrane</keyword>
<proteinExistence type="inferred from homology"/>
<evidence type="ECO:0000256" key="5">
    <source>
        <dbReference type="ARBA" id="ARBA00022692"/>
    </source>
</evidence>
<evidence type="ECO:0000256" key="1">
    <source>
        <dbReference type="ARBA" id="ARBA00004571"/>
    </source>
</evidence>
<keyword evidence="2 12" id="KW-0813">Transport</keyword>
<dbReference type="SUPFAM" id="SSF56935">
    <property type="entry name" value="Porins"/>
    <property type="match status" value="1"/>
</dbReference>
<dbReference type="Pfam" id="PF07715">
    <property type="entry name" value="Plug"/>
    <property type="match status" value="1"/>
</dbReference>
<organism evidence="19 20">
    <name type="scientific">Lysobacter gummosus</name>
    <dbReference type="NCBI Taxonomy" id="262324"/>
    <lineage>
        <taxon>Bacteria</taxon>
        <taxon>Pseudomonadati</taxon>
        <taxon>Pseudomonadota</taxon>
        <taxon>Gammaproteobacteria</taxon>
        <taxon>Lysobacterales</taxon>
        <taxon>Lysobacteraceae</taxon>
        <taxon>Lysobacter</taxon>
    </lineage>
</organism>
<keyword evidence="9 13" id="KW-0798">TonB box</keyword>
<dbReference type="InterPro" id="IPR037066">
    <property type="entry name" value="Plug_dom_sf"/>
</dbReference>
<feature type="short sequence motif" description="TonB box" evidence="13">
    <location>
        <begin position="56"/>
        <end position="62"/>
    </location>
</feature>
<keyword evidence="11 12" id="KW-0998">Cell outer membrane</keyword>
<dbReference type="PANTHER" id="PTHR32552">
    <property type="entry name" value="FERRICHROME IRON RECEPTOR-RELATED"/>
    <property type="match status" value="1"/>
</dbReference>
<evidence type="ECO:0000313" key="19">
    <source>
        <dbReference type="EMBL" id="UNP29123.1"/>
    </source>
</evidence>
<dbReference type="Pfam" id="PF00593">
    <property type="entry name" value="TonB_dep_Rec_b-barrel"/>
    <property type="match status" value="1"/>
</dbReference>
<comment type="subcellular location">
    <subcellularLocation>
        <location evidence="1 12">Cell outer membrane</location>
        <topology evidence="1 12">Multi-pass membrane protein</topology>
    </subcellularLocation>
</comment>